<evidence type="ECO:0000256" key="1">
    <source>
        <dbReference type="ARBA" id="ARBA00004429"/>
    </source>
</evidence>
<evidence type="ECO:0000256" key="6">
    <source>
        <dbReference type="ARBA" id="ARBA00022692"/>
    </source>
</evidence>
<dbReference type="PANTHER" id="PTHR32063:SF13">
    <property type="entry name" value="MULTIDRUG EFFLUX PUMP SUBUNIT ACRB-RELATED"/>
    <property type="match status" value="1"/>
</dbReference>
<dbReference type="Gene3D" id="3.30.70.1320">
    <property type="entry name" value="Multidrug efflux transporter AcrB pore domain like"/>
    <property type="match status" value="1"/>
</dbReference>
<feature type="transmembrane region" description="Helical" evidence="9">
    <location>
        <begin position="876"/>
        <end position="893"/>
    </location>
</feature>
<sequence length="1075" mass="115027">MARYFIDRPIFAWVIAIILMLAGVIAIRSLPIAQFPAIAPPAVSITATYPGADATTLENTTTQIIEQQMKGIDNLRYFSSSSSSAGTVTVTLTFEQGADPDIAQVQVQNKLQAATPLLPQEVQRQGLIVAKATQNFLMFVGLYSSDGSHSDVDLADYVASKLQDPLARVNGVGDTQIFGSQYAMRIWVDPIKLNNYALTMADVTSAITAQNAQVSAGQLGAQPAPKEQMLNATVSVESRLTSPEQFAAIRLKSNTDGSVVRLSDVARVGIGAENYAFSAQWNGKPASGIGIKLAPGANALDTVKAVKERVNAIAKQFPPDVKVIYPYDTSPFVRLSVEQVVHTLIEAVILVFLVMFLFLQNFRATLIPTIAVPVVLLGTFAILAAAGFSINTLTLFGMVLAIGLLVDDAIVVVENVERLIQTEGLSPKEAARKSMDEITGALIGIALVLSAVFLPMAFFGGSTGVIYRQFSITIVSAMVLSVSVALILTPALCATILKPHDPGKAEGNGPLARFFRWFNDKFDRGQDRYARGVRSTARNWKRSLVVYALIVIGMAVLFVRLPTGFLPEEDQGIMIALVQGPPGATTARTQKGLDTIRDHFLQTEGKNVQGVYTINGFSFAGQGQNSGIAFIPLQEWSHRKGAENKAQALVGRAMGAFSQFKDGMIFAVIPPAVQELGNASGFDLQLVDEAGIGHEKLLAARNMLLGMASQDKSLIGVRPNALDDAPQLKIDVDQDKAKALGLDLTTINNTIATAWGSAYVNDFIDRGRVKRVYIQADTDYRLKPEDVANFYVRSDTGTMAPFSAFSTVRWSQAPAQLTRYNGLPSMEILGQPAPGVSSGAAMKAIEAMHAKLPPGTRLDWTGLSYEERLSGGQAPALYGLSLLIVFLCLAALYESWSVPISVLLVVPLGIIGALLAATLTGLNSDIYLQVGLITTIGVSAKNAILIVEFAEERINEGMRPFDAAVEAAKLRLRPILMTSLAFIFGVLPLAVSTGAGAGGQNAIGRAVVGGMLSATVLAIFFVPMFFVVVLRLFGHGEDGKRGAQDDGHDRHDDHPQDDRPHDDGARGDTPAPQGA</sequence>
<keyword evidence="6 9" id="KW-0812">Transmembrane</keyword>
<organism evidence="11 12">
    <name type="scientific">Sphingomonas kyungheensis</name>
    <dbReference type="NCBI Taxonomy" id="1069987"/>
    <lineage>
        <taxon>Bacteria</taxon>
        <taxon>Pseudomonadati</taxon>
        <taxon>Pseudomonadota</taxon>
        <taxon>Alphaproteobacteria</taxon>
        <taxon>Sphingomonadales</taxon>
        <taxon>Sphingomonadaceae</taxon>
        <taxon>Sphingomonas</taxon>
    </lineage>
</organism>
<feature type="transmembrane region" description="Helical" evidence="9">
    <location>
        <begin position="544"/>
        <end position="561"/>
    </location>
</feature>
<gene>
    <name evidence="11" type="ORF">V8201_01770</name>
</gene>
<reference evidence="11 12" key="1">
    <citation type="journal article" date="2013" name="Int. J. Syst. Evol. Microbiol.">
        <title>Sphingomonas kyungheensis sp. nov., a bacterium with ginsenoside-converting activity isolated from soil of a ginseng field.</title>
        <authorList>
            <person name="Son H.M."/>
            <person name="Yang J.E."/>
            <person name="Park Y."/>
            <person name="Han C.K."/>
            <person name="Kim S.G."/>
            <person name="Kook M."/>
            <person name="Yi T.H."/>
        </authorList>
    </citation>
    <scope>NUCLEOTIDE SEQUENCE [LARGE SCALE GENOMIC DNA]</scope>
    <source>
        <strain evidence="11 12">LMG 26582</strain>
    </source>
</reference>
<comment type="subcellular location">
    <subcellularLocation>
        <location evidence="1 9">Cell inner membrane</location>
        <topology evidence="1 9">Multi-pass membrane protein</topology>
    </subcellularLocation>
</comment>
<evidence type="ECO:0000256" key="2">
    <source>
        <dbReference type="ARBA" id="ARBA00010942"/>
    </source>
</evidence>
<feature type="transmembrane region" description="Helical" evidence="9">
    <location>
        <begin position="970"/>
        <end position="991"/>
    </location>
</feature>
<feature type="transmembrane region" description="Helical" evidence="9">
    <location>
        <begin position="340"/>
        <end position="359"/>
    </location>
</feature>
<dbReference type="Gene3D" id="3.30.70.1430">
    <property type="entry name" value="Multidrug efflux transporter AcrB pore domain"/>
    <property type="match status" value="2"/>
</dbReference>
<evidence type="ECO:0000313" key="11">
    <source>
        <dbReference type="EMBL" id="MEI5685799.1"/>
    </source>
</evidence>
<accession>A0ABU8GY71</accession>
<evidence type="ECO:0000256" key="10">
    <source>
        <dbReference type="SAM" id="MobiDB-lite"/>
    </source>
</evidence>
<dbReference type="SUPFAM" id="SSF82866">
    <property type="entry name" value="Multidrug efflux transporter AcrB transmembrane domain"/>
    <property type="match status" value="2"/>
</dbReference>
<dbReference type="InterPro" id="IPR001036">
    <property type="entry name" value="Acrflvin-R"/>
</dbReference>
<feature type="transmembrane region" description="Helical" evidence="9">
    <location>
        <begin position="438"/>
        <end position="458"/>
    </location>
</feature>
<dbReference type="Gene3D" id="3.30.2090.10">
    <property type="entry name" value="Multidrug efflux transporter AcrB TolC docking domain, DN and DC subdomains"/>
    <property type="match status" value="2"/>
</dbReference>
<comment type="caution">
    <text evidence="9">Lacks conserved residue(s) required for the propagation of feature annotation.</text>
</comment>
<dbReference type="EMBL" id="JBBBDM010000001">
    <property type="protein sequence ID" value="MEI5685799.1"/>
    <property type="molecule type" value="Genomic_DNA"/>
</dbReference>
<dbReference type="SUPFAM" id="SSF82714">
    <property type="entry name" value="Multidrug efflux transporter AcrB TolC docking domain, DN and DC subdomains"/>
    <property type="match status" value="2"/>
</dbReference>
<evidence type="ECO:0000256" key="7">
    <source>
        <dbReference type="ARBA" id="ARBA00022989"/>
    </source>
</evidence>
<name>A0ABU8GY71_9SPHN</name>
<feature type="compositionally biased region" description="Basic and acidic residues" evidence="10">
    <location>
        <begin position="1038"/>
        <end position="1066"/>
    </location>
</feature>
<keyword evidence="4" id="KW-1003">Cell membrane</keyword>
<dbReference type="Gene3D" id="1.20.1640.10">
    <property type="entry name" value="Multidrug efflux transporter AcrB transmembrane domain"/>
    <property type="match status" value="2"/>
</dbReference>
<evidence type="ECO:0000256" key="9">
    <source>
        <dbReference type="RuleBase" id="RU364070"/>
    </source>
</evidence>
<dbReference type="InterPro" id="IPR027463">
    <property type="entry name" value="AcrB_DN_DC_subdom"/>
</dbReference>
<dbReference type="RefSeq" id="WP_336544320.1">
    <property type="nucleotide sequence ID" value="NZ_JBBBDM010000001.1"/>
</dbReference>
<dbReference type="SUPFAM" id="SSF82693">
    <property type="entry name" value="Multidrug efflux transporter AcrB pore domain, PN1, PN2, PC1 and PC2 subdomains"/>
    <property type="match status" value="3"/>
</dbReference>
<evidence type="ECO:0000256" key="4">
    <source>
        <dbReference type="ARBA" id="ARBA00022475"/>
    </source>
</evidence>
<evidence type="ECO:0000256" key="5">
    <source>
        <dbReference type="ARBA" id="ARBA00022519"/>
    </source>
</evidence>
<feature type="region of interest" description="Disordered" evidence="10">
    <location>
        <begin position="1038"/>
        <end position="1075"/>
    </location>
</feature>
<feature type="transmembrane region" description="Helical" evidence="9">
    <location>
        <begin position="926"/>
        <end position="949"/>
    </location>
</feature>
<dbReference type="Gene3D" id="3.30.70.1440">
    <property type="entry name" value="Multidrug efflux transporter AcrB pore domain"/>
    <property type="match status" value="1"/>
</dbReference>
<dbReference type="InterPro" id="IPR004764">
    <property type="entry name" value="MdtF-like"/>
</dbReference>
<keyword evidence="3 9" id="KW-0813">Transport</keyword>
<feature type="transmembrane region" description="Helical" evidence="9">
    <location>
        <begin position="396"/>
        <end position="417"/>
    </location>
</feature>
<proteinExistence type="inferred from homology"/>
<keyword evidence="7 9" id="KW-1133">Transmembrane helix</keyword>
<dbReference type="PANTHER" id="PTHR32063">
    <property type="match status" value="1"/>
</dbReference>
<feature type="transmembrane region" description="Helical" evidence="9">
    <location>
        <begin position="366"/>
        <end position="390"/>
    </location>
</feature>
<comment type="similarity">
    <text evidence="2 9">Belongs to the resistance-nodulation-cell division (RND) (TC 2.A.6) family.</text>
</comment>
<feature type="transmembrane region" description="Helical" evidence="9">
    <location>
        <begin position="1011"/>
        <end position="1033"/>
    </location>
</feature>
<dbReference type="Proteomes" id="UP001367771">
    <property type="component" value="Unassembled WGS sequence"/>
</dbReference>
<comment type="caution">
    <text evidence="11">The sequence shown here is derived from an EMBL/GenBank/DDBJ whole genome shotgun (WGS) entry which is preliminary data.</text>
</comment>
<dbReference type="Pfam" id="PF00873">
    <property type="entry name" value="ACR_tran"/>
    <property type="match status" value="1"/>
</dbReference>
<dbReference type="NCBIfam" id="NF000282">
    <property type="entry name" value="RND_permease_1"/>
    <property type="match status" value="1"/>
</dbReference>
<dbReference type="PRINTS" id="PR00702">
    <property type="entry name" value="ACRIFLAVINRP"/>
</dbReference>
<feature type="transmembrane region" description="Helical" evidence="9">
    <location>
        <begin position="900"/>
        <end position="920"/>
    </location>
</feature>
<evidence type="ECO:0000256" key="3">
    <source>
        <dbReference type="ARBA" id="ARBA00022448"/>
    </source>
</evidence>
<feature type="transmembrane region" description="Helical" evidence="9">
    <location>
        <begin position="470"/>
        <end position="497"/>
    </location>
</feature>
<keyword evidence="8 9" id="KW-0472">Membrane</keyword>
<keyword evidence="5 9" id="KW-0997">Cell inner membrane</keyword>
<evidence type="ECO:0000256" key="8">
    <source>
        <dbReference type="ARBA" id="ARBA00023136"/>
    </source>
</evidence>
<evidence type="ECO:0000313" key="12">
    <source>
        <dbReference type="Proteomes" id="UP001367771"/>
    </source>
</evidence>
<protein>
    <recommendedName>
        <fullName evidence="9">Efflux pump membrane transporter</fullName>
    </recommendedName>
</protein>
<keyword evidence="12" id="KW-1185">Reference proteome</keyword>
<dbReference type="NCBIfam" id="TIGR00915">
    <property type="entry name" value="2A0602"/>
    <property type="match status" value="1"/>
</dbReference>